<evidence type="ECO:0000256" key="2">
    <source>
        <dbReference type="ARBA" id="ARBA00022980"/>
    </source>
</evidence>
<dbReference type="GO" id="GO:0005737">
    <property type="term" value="C:cytoplasm"/>
    <property type="evidence" value="ECO:0007669"/>
    <property type="project" value="UniProtKB-ARBA"/>
</dbReference>
<dbReference type="NCBIfam" id="NF001764">
    <property type="entry name" value="PRK00504.1"/>
    <property type="match status" value="1"/>
</dbReference>
<dbReference type="InterPro" id="IPR011332">
    <property type="entry name" value="Ribosomal_zn-bd"/>
</dbReference>
<evidence type="ECO:0000256" key="5">
    <source>
        <dbReference type="HAMAP-Rule" id="MF_00294"/>
    </source>
</evidence>
<sequence>MRNKVILACEICHSRNYTTQKNKLTHVNRIEVKKFCKLCNEHTLHRETK</sequence>
<dbReference type="SUPFAM" id="SSF57829">
    <property type="entry name" value="Zn-binding ribosomal proteins"/>
    <property type="match status" value="1"/>
</dbReference>
<accession>A0AAJ2U4P1</accession>
<dbReference type="PANTHER" id="PTHR43168:SF5">
    <property type="entry name" value="LARGE RIBOSOMAL SUBUNIT PROTEIN BL33B"/>
    <property type="match status" value="1"/>
</dbReference>
<comment type="similarity">
    <text evidence="1 5">Belongs to the bacterial ribosomal protein bL33 family.</text>
</comment>
<dbReference type="NCBIfam" id="TIGR01023">
    <property type="entry name" value="rpmG_bact"/>
    <property type="match status" value="1"/>
</dbReference>
<dbReference type="EMBL" id="JAWJAY010000009">
    <property type="protein sequence ID" value="MDV2887262.1"/>
    <property type="molecule type" value="Genomic_DNA"/>
</dbReference>
<dbReference type="GO" id="GO:0003735">
    <property type="term" value="F:structural constituent of ribosome"/>
    <property type="evidence" value="ECO:0007669"/>
    <property type="project" value="InterPro"/>
</dbReference>
<dbReference type="GO" id="GO:1990904">
    <property type="term" value="C:ribonucleoprotein complex"/>
    <property type="evidence" value="ECO:0007669"/>
    <property type="project" value="UniProtKB-KW"/>
</dbReference>
<dbReference type="RefSeq" id="WP_012957121.1">
    <property type="nucleotide sequence ID" value="NZ_CP117835.1"/>
</dbReference>
<dbReference type="PANTHER" id="PTHR43168">
    <property type="entry name" value="50S RIBOSOMAL PROTEIN L33, CHLOROPLASTIC"/>
    <property type="match status" value="1"/>
</dbReference>
<dbReference type="AlphaFoldDB" id="A0AAJ2U4P1"/>
<dbReference type="GO" id="GO:0005840">
    <property type="term" value="C:ribosome"/>
    <property type="evidence" value="ECO:0007669"/>
    <property type="project" value="UniProtKB-KW"/>
</dbReference>
<name>A0AAJ2U4P1_ALKPS</name>
<protein>
    <recommendedName>
        <fullName evidence="4 5">Large ribosomal subunit protein bL33</fullName>
    </recommendedName>
</protein>
<reference evidence="6" key="1">
    <citation type="submission" date="2023-10" db="EMBL/GenBank/DDBJ databases">
        <title>Screening of Alkalihalophilus pseudofirmusBZ-TG-HK211 and Its Alleviation of Salt Stress on Rapeseed Growth.</title>
        <authorList>
            <person name="Zhao B."/>
            <person name="Guo T."/>
        </authorList>
    </citation>
    <scope>NUCLEOTIDE SEQUENCE</scope>
    <source>
        <strain evidence="6">BZ-TG-HK211</strain>
    </source>
</reference>
<gene>
    <name evidence="5 6" type="primary">rpmG</name>
    <name evidence="6" type="ORF">RYX45_18920</name>
</gene>
<dbReference type="HAMAP" id="MF_00294">
    <property type="entry name" value="Ribosomal_bL33"/>
    <property type="match status" value="1"/>
</dbReference>
<evidence type="ECO:0000313" key="7">
    <source>
        <dbReference type="Proteomes" id="UP001285636"/>
    </source>
</evidence>
<dbReference type="NCBIfam" id="NF001860">
    <property type="entry name" value="PRK00595.1"/>
    <property type="match status" value="1"/>
</dbReference>
<proteinExistence type="inferred from homology"/>
<evidence type="ECO:0000256" key="3">
    <source>
        <dbReference type="ARBA" id="ARBA00023274"/>
    </source>
</evidence>
<dbReference type="GO" id="GO:0006412">
    <property type="term" value="P:translation"/>
    <property type="evidence" value="ECO:0007669"/>
    <property type="project" value="UniProtKB-UniRule"/>
</dbReference>
<evidence type="ECO:0000256" key="4">
    <source>
        <dbReference type="ARBA" id="ARBA00035176"/>
    </source>
</evidence>
<dbReference type="Proteomes" id="UP001285636">
    <property type="component" value="Unassembled WGS sequence"/>
</dbReference>
<comment type="caution">
    <text evidence="6">The sequence shown here is derived from an EMBL/GenBank/DDBJ whole genome shotgun (WGS) entry which is preliminary data.</text>
</comment>
<dbReference type="Gene3D" id="2.20.28.120">
    <property type="entry name" value="Ribosomal protein L33"/>
    <property type="match status" value="1"/>
</dbReference>
<dbReference type="Pfam" id="PF00471">
    <property type="entry name" value="Ribosomal_L33"/>
    <property type="match status" value="1"/>
</dbReference>
<dbReference type="InterPro" id="IPR001705">
    <property type="entry name" value="Ribosomal_bL33"/>
</dbReference>
<keyword evidence="2 5" id="KW-0689">Ribosomal protein</keyword>
<organism evidence="6 7">
    <name type="scientific">Alkalihalophilus pseudofirmus</name>
    <name type="common">Bacillus pseudofirmus</name>
    <dbReference type="NCBI Taxonomy" id="79885"/>
    <lineage>
        <taxon>Bacteria</taxon>
        <taxon>Bacillati</taxon>
        <taxon>Bacillota</taxon>
        <taxon>Bacilli</taxon>
        <taxon>Bacillales</taxon>
        <taxon>Bacillaceae</taxon>
        <taxon>Alkalihalophilus</taxon>
    </lineage>
</organism>
<dbReference type="InterPro" id="IPR038584">
    <property type="entry name" value="Ribosomal_bL33_sf"/>
</dbReference>
<keyword evidence="3 5" id="KW-0687">Ribonucleoprotein</keyword>
<evidence type="ECO:0000313" key="6">
    <source>
        <dbReference type="EMBL" id="MDV2887262.1"/>
    </source>
</evidence>
<evidence type="ECO:0000256" key="1">
    <source>
        <dbReference type="ARBA" id="ARBA00007596"/>
    </source>
</evidence>